<dbReference type="AlphaFoldDB" id="A0A482W2X9"/>
<dbReference type="GO" id="GO:0016020">
    <property type="term" value="C:membrane"/>
    <property type="evidence" value="ECO:0007669"/>
    <property type="project" value="UniProtKB-SubCell"/>
</dbReference>
<comment type="caution">
    <text evidence="7">The sequence shown here is derived from an EMBL/GenBank/DDBJ whole genome shotgun (WGS) entry which is preliminary data.</text>
</comment>
<dbReference type="STRING" id="1661398.A0A482W2X9"/>
<dbReference type="EMBL" id="QDEB01034171">
    <property type="protein sequence ID" value="RZC39470.1"/>
    <property type="molecule type" value="Genomic_DNA"/>
</dbReference>
<feature type="non-terminal residue" evidence="7">
    <location>
        <position position="206"/>
    </location>
</feature>
<keyword evidence="2 5" id="KW-0812">Transmembrane</keyword>
<organism evidence="7 8">
    <name type="scientific">Asbolus verrucosus</name>
    <name type="common">Desert ironclad beetle</name>
    <dbReference type="NCBI Taxonomy" id="1661398"/>
    <lineage>
        <taxon>Eukaryota</taxon>
        <taxon>Metazoa</taxon>
        <taxon>Ecdysozoa</taxon>
        <taxon>Arthropoda</taxon>
        <taxon>Hexapoda</taxon>
        <taxon>Insecta</taxon>
        <taxon>Pterygota</taxon>
        <taxon>Neoptera</taxon>
        <taxon>Endopterygota</taxon>
        <taxon>Coleoptera</taxon>
        <taxon>Polyphaga</taxon>
        <taxon>Cucujiformia</taxon>
        <taxon>Tenebrionidae</taxon>
        <taxon>Pimeliinae</taxon>
        <taxon>Asbolus</taxon>
    </lineage>
</organism>
<gene>
    <name evidence="7" type="ORF">BDFB_013756</name>
</gene>
<keyword evidence="4 5" id="KW-0472">Membrane</keyword>
<reference evidence="7 8" key="1">
    <citation type="submission" date="2017-03" db="EMBL/GenBank/DDBJ databases">
        <title>Genome of the blue death feigning beetle - Asbolus verrucosus.</title>
        <authorList>
            <person name="Rider S.D."/>
        </authorList>
    </citation>
    <scope>NUCLEOTIDE SEQUENCE [LARGE SCALE GENOMIC DNA]</scope>
    <source>
        <strain evidence="7">Butters</strain>
        <tissue evidence="7">Head and leg muscle</tissue>
    </source>
</reference>
<dbReference type="PANTHER" id="PTHR11814">
    <property type="entry name" value="SULFATE TRANSPORTER"/>
    <property type="match status" value="1"/>
</dbReference>
<evidence type="ECO:0000313" key="8">
    <source>
        <dbReference type="Proteomes" id="UP000292052"/>
    </source>
</evidence>
<evidence type="ECO:0000256" key="2">
    <source>
        <dbReference type="ARBA" id="ARBA00022692"/>
    </source>
</evidence>
<dbReference type="InterPro" id="IPR011547">
    <property type="entry name" value="SLC26A/SulP_dom"/>
</dbReference>
<feature type="transmembrane region" description="Helical" evidence="5">
    <location>
        <begin position="54"/>
        <end position="72"/>
    </location>
</feature>
<dbReference type="Proteomes" id="UP000292052">
    <property type="component" value="Unassembled WGS sequence"/>
</dbReference>
<name>A0A482W2X9_ASBVE</name>
<evidence type="ECO:0000256" key="3">
    <source>
        <dbReference type="ARBA" id="ARBA00022989"/>
    </source>
</evidence>
<accession>A0A482W2X9</accession>
<protein>
    <submittedName>
        <fullName evidence="7">Sulfate transp domain containing protein</fullName>
    </submittedName>
</protein>
<keyword evidence="3 5" id="KW-1133">Transmembrane helix</keyword>
<feature type="non-terminal residue" evidence="7">
    <location>
        <position position="1"/>
    </location>
</feature>
<dbReference type="InterPro" id="IPR001902">
    <property type="entry name" value="SLC26A/SulP_fam"/>
</dbReference>
<feature type="transmembrane region" description="Helical" evidence="5">
    <location>
        <begin position="93"/>
        <end position="120"/>
    </location>
</feature>
<evidence type="ECO:0000259" key="6">
    <source>
        <dbReference type="Pfam" id="PF00916"/>
    </source>
</evidence>
<keyword evidence="8" id="KW-1185">Reference proteome</keyword>
<dbReference type="GO" id="GO:0055085">
    <property type="term" value="P:transmembrane transport"/>
    <property type="evidence" value="ECO:0007669"/>
    <property type="project" value="InterPro"/>
</dbReference>
<dbReference type="Pfam" id="PF00916">
    <property type="entry name" value="Sulfate_transp"/>
    <property type="match status" value="1"/>
</dbReference>
<feature type="transmembrane region" description="Helical" evidence="5">
    <location>
        <begin position="164"/>
        <end position="185"/>
    </location>
</feature>
<evidence type="ECO:0000256" key="1">
    <source>
        <dbReference type="ARBA" id="ARBA00004141"/>
    </source>
</evidence>
<dbReference type="OrthoDB" id="288203at2759"/>
<evidence type="ECO:0000256" key="5">
    <source>
        <dbReference type="SAM" id="Phobius"/>
    </source>
</evidence>
<comment type="subcellular location">
    <subcellularLocation>
        <location evidence="1">Membrane</location>
        <topology evidence="1">Multi-pass membrane protein</topology>
    </subcellularLocation>
</comment>
<sequence>FVIEFFSYPVIAGFACAASVQVSSAQINNLFGIPAKSKTFLGSWQQFFEKIGEISKWDTVLGIFSLLFLIAFREIKRFETTTFRPNWSRMRNSFGIFIFGLSIARNATIVIIGTVIAYSYRESAPLKATGSIKGGFPPFEPPPFTTTFNGTTYTFAQMAKQLDASIFLIPLVTIVQIVSIVKTFCKHGYHQNVTFLINLFQLLENR</sequence>
<feature type="domain" description="SLC26A/SulP transporter" evidence="6">
    <location>
        <begin position="1"/>
        <end position="190"/>
    </location>
</feature>
<evidence type="ECO:0000256" key="4">
    <source>
        <dbReference type="ARBA" id="ARBA00023136"/>
    </source>
</evidence>
<proteinExistence type="predicted"/>
<evidence type="ECO:0000313" key="7">
    <source>
        <dbReference type="EMBL" id="RZC39470.1"/>
    </source>
</evidence>